<dbReference type="AlphaFoldDB" id="I7GHT9"/>
<evidence type="ECO:0000256" key="1">
    <source>
        <dbReference type="SAM" id="MobiDB-lite"/>
    </source>
</evidence>
<reference evidence="2" key="1">
    <citation type="journal article" date="2007" name="PLoS Biol.">
        <title>Rate of evolution in brain-expressed genes in humans and other primates.</title>
        <authorList>
            <person name="Wang H.-Y."/>
            <person name="Chien H.-C."/>
            <person name="Osada N."/>
            <person name="Hashimoto K."/>
            <person name="Sugano S."/>
            <person name="Gojobori T."/>
            <person name="Chou C.-K."/>
            <person name="Tsai S.-F."/>
            <person name="Wu C.-I."/>
            <person name="Shen C.-K.J."/>
        </authorList>
    </citation>
    <scope>NUCLEOTIDE SEQUENCE</scope>
</reference>
<keyword evidence="2" id="KW-0808">Transferase</keyword>
<protein>
    <submittedName>
        <fullName evidence="2">Macaca fascicularis brain cDNA clone: QflA-20108, similar to human 1-acylglycerol-3-phosphate O-acyltransferase 4(lysophosphatidic acid acyltransferase, delta) (AGPAT4), mRNA, RefSeq: NM_020133.1</fullName>
    </submittedName>
</protein>
<dbReference type="GO" id="GO:0016746">
    <property type="term" value="F:acyltransferase activity"/>
    <property type="evidence" value="ECO:0007669"/>
    <property type="project" value="UniProtKB-KW"/>
</dbReference>
<name>I7GHT9_MACFA</name>
<sequence>MQICMLGGSHWKTSLKTMTGARPGCTSSTRRRMPFRRSTTGRAPSQRRPWCPPGGPGPS</sequence>
<evidence type="ECO:0000313" key="2">
    <source>
        <dbReference type="EMBL" id="BAE88689.1"/>
    </source>
</evidence>
<keyword evidence="2" id="KW-0012">Acyltransferase</keyword>
<organism evidence="2">
    <name type="scientific">Macaca fascicularis</name>
    <name type="common">Crab-eating macaque</name>
    <name type="synonym">Cynomolgus monkey</name>
    <dbReference type="NCBI Taxonomy" id="9541"/>
    <lineage>
        <taxon>Eukaryota</taxon>
        <taxon>Metazoa</taxon>
        <taxon>Chordata</taxon>
        <taxon>Craniata</taxon>
        <taxon>Vertebrata</taxon>
        <taxon>Euteleostomi</taxon>
        <taxon>Mammalia</taxon>
        <taxon>Eutheria</taxon>
        <taxon>Euarchontoglires</taxon>
        <taxon>Primates</taxon>
        <taxon>Haplorrhini</taxon>
        <taxon>Catarrhini</taxon>
        <taxon>Cercopithecidae</taxon>
        <taxon>Cercopithecinae</taxon>
        <taxon>Macaca</taxon>
    </lineage>
</organism>
<dbReference type="EMBL" id="AB171626">
    <property type="protein sequence ID" value="BAE88689.1"/>
    <property type="molecule type" value="mRNA"/>
</dbReference>
<feature type="compositionally biased region" description="Pro residues" evidence="1">
    <location>
        <begin position="50"/>
        <end position="59"/>
    </location>
</feature>
<accession>I7GHT9</accession>
<proteinExistence type="evidence at transcript level"/>
<feature type="region of interest" description="Disordered" evidence="1">
    <location>
        <begin position="15"/>
        <end position="59"/>
    </location>
</feature>